<gene>
    <name evidence="1" type="ORF">EYO15_02910</name>
</gene>
<dbReference type="InterPro" id="IPR021770">
    <property type="entry name" value="DUF3335"/>
</dbReference>
<name>A0A7J4D0D3_9ARCH</name>
<evidence type="ECO:0008006" key="3">
    <source>
        <dbReference type="Google" id="ProtNLM"/>
    </source>
</evidence>
<dbReference type="Pfam" id="PF11814">
    <property type="entry name" value="DUF3335"/>
    <property type="match status" value="1"/>
</dbReference>
<proteinExistence type="predicted"/>
<organism evidence="1 2">
    <name type="scientific">Marine Group III euryarchaeote</name>
    <dbReference type="NCBI Taxonomy" id="2173149"/>
    <lineage>
        <taxon>Archaea</taxon>
        <taxon>Methanobacteriati</taxon>
        <taxon>Thermoplasmatota</taxon>
        <taxon>Thermoplasmata</taxon>
        <taxon>Candidatus Thermoprofundales</taxon>
    </lineage>
</organism>
<dbReference type="Proteomes" id="UP000589132">
    <property type="component" value="Unassembled WGS sequence"/>
</dbReference>
<evidence type="ECO:0000313" key="2">
    <source>
        <dbReference type="Proteomes" id="UP000589132"/>
    </source>
</evidence>
<dbReference type="EMBL" id="DTTC01000185">
    <property type="protein sequence ID" value="HIA98112.1"/>
    <property type="molecule type" value="Genomic_DNA"/>
</dbReference>
<protein>
    <recommendedName>
        <fullName evidence="3">Peptidase C39-like domain-containing protein</fullName>
    </recommendedName>
</protein>
<dbReference type="AlphaFoldDB" id="A0A7J4D0D3"/>
<sequence>MIERAKTYVKANNGNEHYLEFFHDIQKRVCALNGTTQEVRKPTLKDIREALEADRVIFALVSTIIFEEEDDDIPHWIVITGEDNEILTVNNPIDEDQAKAHRPIYFDDLYTNVEMYQETTLISVGKKVFGKDLVPEPPLSTDYLEYTR</sequence>
<comment type="caution">
    <text evidence="1">The sequence shown here is derived from an EMBL/GenBank/DDBJ whole genome shotgun (WGS) entry which is preliminary data.</text>
</comment>
<evidence type="ECO:0000313" key="1">
    <source>
        <dbReference type="EMBL" id="HIA98112.1"/>
    </source>
</evidence>
<accession>A0A7J4D0D3</accession>
<reference evidence="2" key="1">
    <citation type="journal article" date="2019" name="bioRxiv">
        <title>Genome diversification in globally distributed novel marine Proteobacteria is linked to environmental adaptation.</title>
        <authorList>
            <person name="Zhou Z."/>
            <person name="Tran P.Q."/>
            <person name="Kieft K."/>
            <person name="Anantharaman K."/>
        </authorList>
    </citation>
    <scope>NUCLEOTIDE SEQUENCE [LARGE SCALE GENOMIC DNA]</scope>
</reference>